<evidence type="ECO:0000256" key="5">
    <source>
        <dbReference type="ARBA" id="ARBA00022553"/>
    </source>
</evidence>
<dbReference type="CDD" id="cd00082">
    <property type="entry name" value="HisKA"/>
    <property type="match status" value="1"/>
</dbReference>
<evidence type="ECO:0000256" key="2">
    <source>
        <dbReference type="ARBA" id="ARBA00004651"/>
    </source>
</evidence>
<evidence type="ECO:0000256" key="7">
    <source>
        <dbReference type="ARBA" id="ARBA00022741"/>
    </source>
</evidence>
<dbReference type="SUPFAM" id="SSF47384">
    <property type="entry name" value="Homodimeric domain of signal transducing histidine kinase"/>
    <property type="match status" value="1"/>
</dbReference>
<dbReference type="PRINTS" id="PR00344">
    <property type="entry name" value="BCTRLSENSOR"/>
</dbReference>
<dbReference type="PANTHER" id="PTHR44936:SF10">
    <property type="entry name" value="SENSOR PROTEIN RSTB"/>
    <property type="match status" value="1"/>
</dbReference>
<keyword evidence="10" id="KW-1133">Transmembrane helix</keyword>
<evidence type="ECO:0000256" key="8">
    <source>
        <dbReference type="ARBA" id="ARBA00022777"/>
    </source>
</evidence>
<accession>A0ABT2YJN6</accession>
<dbReference type="EMBL" id="JAJIRN010000009">
    <property type="protein sequence ID" value="MCV2370281.1"/>
    <property type="molecule type" value="Genomic_DNA"/>
</dbReference>
<dbReference type="InterPro" id="IPR004358">
    <property type="entry name" value="Sig_transdc_His_kin-like_C"/>
</dbReference>
<evidence type="ECO:0000256" key="3">
    <source>
        <dbReference type="ARBA" id="ARBA00012438"/>
    </source>
</evidence>
<feature type="domain" description="Histidine kinase" evidence="11">
    <location>
        <begin position="226"/>
        <end position="435"/>
    </location>
</feature>
<dbReference type="EC" id="2.7.13.3" evidence="3"/>
<gene>
    <name evidence="12" type="ORF">LNV07_19555</name>
</gene>
<proteinExistence type="predicted"/>
<dbReference type="Gene3D" id="1.10.287.130">
    <property type="match status" value="1"/>
</dbReference>
<keyword evidence="5" id="KW-0597">Phosphoprotein</keyword>
<keyword evidence="10" id="KW-0812">Transmembrane</keyword>
<evidence type="ECO:0000256" key="10">
    <source>
        <dbReference type="SAM" id="Phobius"/>
    </source>
</evidence>
<dbReference type="InterPro" id="IPR003594">
    <property type="entry name" value="HATPase_dom"/>
</dbReference>
<sequence>MPKISHPLTRLALGLGLAVLALVLLVQAVVMLAVDGISDDYLRRFMRGTAAMLVDELHPLDPPTRARRVKQLDELFAYPVQLVPAASLNAEQRARLAKGEMLVQGFNRLVFVAVAPDDPQVLRLGPLNADDRPGNALVLPRELWLMLAVALILAAGVVPLSLALLRPAWRDLRNLQATGEAMLAGRFDAPIQDSHSRLFEPIAAGGRAMLARLASTLATQRELTGSISHELRTPLARLRFALDALVDEADAAKREQAVQACERDLDELDTLIDTSLMLARLDMGALQAQCEMADLAALLTTEAQSLSPLLDGKQLRCDLQLPPQVRFDARLAPYGLRNALRNAARHARAEIVLSAWVEQGQVLLAVDDDGDGVPLADREAVFTPFKRLSDKRSGHGFGLGLAIVRRVAEAHGGAARIETAPLGGARLLMSWPTELPVT</sequence>
<evidence type="ECO:0000256" key="9">
    <source>
        <dbReference type="ARBA" id="ARBA00022840"/>
    </source>
</evidence>
<comment type="subcellular location">
    <subcellularLocation>
        <location evidence="2">Cell membrane</location>
        <topology evidence="2">Multi-pass membrane protein</topology>
    </subcellularLocation>
</comment>
<keyword evidence="9" id="KW-0067">ATP-binding</keyword>
<comment type="caution">
    <text evidence="12">The sequence shown here is derived from an EMBL/GenBank/DDBJ whole genome shotgun (WGS) entry which is preliminary data.</text>
</comment>
<evidence type="ECO:0000256" key="6">
    <source>
        <dbReference type="ARBA" id="ARBA00022679"/>
    </source>
</evidence>
<dbReference type="Gene3D" id="3.30.565.10">
    <property type="entry name" value="Histidine kinase-like ATPase, C-terminal domain"/>
    <property type="match status" value="1"/>
</dbReference>
<organism evidence="12 13">
    <name type="scientific">Roseateles oligotrophus</name>
    <dbReference type="NCBI Taxonomy" id="1769250"/>
    <lineage>
        <taxon>Bacteria</taxon>
        <taxon>Pseudomonadati</taxon>
        <taxon>Pseudomonadota</taxon>
        <taxon>Betaproteobacteria</taxon>
        <taxon>Burkholderiales</taxon>
        <taxon>Sphaerotilaceae</taxon>
        <taxon>Roseateles</taxon>
    </lineage>
</organism>
<keyword evidence="8" id="KW-0418">Kinase</keyword>
<dbReference type="Pfam" id="PF02518">
    <property type="entry name" value="HATPase_c"/>
    <property type="match status" value="1"/>
</dbReference>
<evidence type="ECO:0000256" key="1">
    <source>
        <dbReference type="ARBA" id="ARBA00000085"/>
    </source>
</evidence>
<dbReference type="InterPro" id="IPR003661">
    <property type="entry name" value="HisK_dim/P_dom"/>
</dbReference>
<evidence type="ECO:0000256" key="4">
    <source>
        <dbReference type="ARBA" id="ARBA00022475"/>
    </source>
</evidence>
<feature type="transmembrane region" description="Helical" evidence="10">
    <location>
        <begin position="143"/>
        <end position="165"/>
    </location>
</feature>
<dbReference type="SMART" id="SM00388">
    <property type="entry name" value="HisKA"/>
    <property type="match status" value="1"/>
</dbReference>
<dbReference type="InterPro" id="IPR050980">
    <property type="entry name" value="2C_sensor_his_kinase"/>
</dbReference>
<keyword evidence="13" id="KW-1185">Reference proteome</keyword>
<dbReference type="InterPro" id="IPR036097">
    <property type="entry name" value="HisK_dim/P_sf"/>
</dbReference>
<dbReference type="InterPro" id="IPR005467">
    <property type="entry name" value="His_kinase_dom"/>
</dbReference>
<evidence type="ECO:0000259" key="11">
    <source>
        <dbReference type="PROSITE" id="PS50109"/>
    </source>
</evidence>
<dbReference type="PROSITE" id="PS50109">
    <property type="entry name" value="HIS_KIN"/>
    <property type="match status" value="1"/>
</dbReference>
<dbReference type="InterPro" id="IPR036890">
    <property type="entry name" value="HATPase_C_sf"/>
</dbReference>
<evidence type="ECO:0000313" key="13">
    <source>
        <dbReference type="Proteomes" id="UP001209701"/>
    </source>
</evidence>
<dbReference type="RefSeq" id="WP_263572873.1">
    <property type="nucleotide sequence ID" value="NZ_JAJIRN010000009.1"/>
</dbReference>
<evidence type="ECO:0000313" key="12">
    <source>
        <dbReference type="EMBL" id="MCV2370281.1"/>
    </source>
</evidence>
<dbReference type="SMART" id="SM00387">
    <property type="entry name" value="HATPase_c"/>
    <property type="match status" value="1"/>
</dbReference>
<dbReference type="SUPFAM" id="SSF55874">
    <property type="entry name" value="ATPase domain of HSP90 chaperone/DNA topoisomerase II/histidine kinase"/>
    <property type="match status" value="1"/>
</dbReference>
<dbReference type="Proteomes" id="UP001209701">
    <property type="component" value="Unassembled WGS sequence"/>
</dbReference>
<keyword evidence="6" id="KW-0808">Transferase</keyword>
<keyword evidence="4" id="KW-1003">Cell membrane</keyword>
<keyword evidence="7" id="KW-0547">Nucleotide-binding</keyword>
<name>A0ABT2YJN6_9BURK</name>
<dbReference type="Pfam" id="PF00512">
    <property type="entry name" value="HisKA"/>
    <property type="match status" value="1"/>
</dbReference>
<keyword evidence="10" id="KW-0472">Membrane</keyword>
<comment type="catalytic activity">
    <reaction evidence="1">
        <text>ATP + protein L-histidine = ADP + protein N-phospho-L-histidine.</text>
        <dbReference type="EC" id="2.7.13.3"/>
    </reaction>
</comment>
<reference evidence="12 13" key="1">
    <citation type="submission" date="2021-11" db="EMBL/GenBank/DDBJ databases">
        <authorList>
            <person name="Liang Q."/>
            <person name="Mou H."/>
            <person name="Liu Z."/>
        </authorList>
    </citation>
    <scope>NUCLEOTIDE SEQUENCE [LARGE SCALE GENOMIC DNA]</scope>
    <source>
        <strain evidence="12 13">CHU3</strain>
    </source>
</reference>
<protein>
    <recommendedName>
        <fullName evidence="3">histidine kinase</fullName>
        <ecNumber evidence="3">2.7.13.3</ecNumber>
    </recommendedName>
</protein>
<dbReference type="PANTHER" id="PTHR44936">
    <property type="entry name" value="SENSOR PROTEIN CREC"/>
    <property type="match status" value="1"/>
</dbReference>